<feature type="compositionally biased region" description="Low complexity" evidence="1">
    <location>
        <begin position="44"/>
        <end position="57"/>
    </location>
</feature>
<gene>
    <name evidence="2" type="ORF">URODEC1_LOCUS28540</name>
</gene>
<dbReference type="InterPro" id="IPR033371">
    <property type="entry name" value="ARGLU1"/>
</dbReference>
<reference evidence="2 3" key="2">
    <citation type="submission" date="2024-10" db="EMBL/GenBank/DDBJ databases">
        <authorList>
            <person name="Ryan C."/>
        </authorList>
    </citation>
    <scope>NUCLEOTIDE SEQUENCE [LARGE SCALE GENOMIC DNA]</scope>
</reference>
<name>A0ABC8Y0D6_9POAL</name>
<keyword evidence="3" id="KW-1185">Reference proteome</keyword>
<feature type="compositionally biased region" description="Basic and acidic residues" evidence="1">
    <location>
        <begin position="98"/>
        <end position="111"/>
    </location>
</feature>
<dbReference type="EMBL" id="OZ075125">
    <property type="protein sequence ID" value="CAL4934212.1"/>
    <property type="molecule type" value="Genomic_DNA"/>
</dbReference>
<feature type="region of interest" description="Disordered" evidence="1">
    <location>
        <begin position="1"/>
        <end position="111"/>
    </location>
</feature>
<dbReference type="AlphaFoldDB" id="A0ABC8Y0D6"/>
<dbReference type="PANTHER" id="PTHR31711:SF1">
    <property type="entry name" value="ARGININE AND GLUTAMATE-RICH PROTEIN 1"/>
    <property type="match status" value="1"/>
</dbReference>
<reference evidence="3" key="1">
    <citation type="submission" date="2024-06" db="EMBL/GenBank/DDBJ databases">
        <authorList>
            <person name="Ryan C."/>
        </authorList>
    </citation>
    <scope>NUCLEOTIDE SEQUENCE [LARGE SCALE GENOMIC DNA]</scope>
</reference>
<sequence>MPRTVSRSPPPFRRRRSPSPRYTSRRNRRDRSRSPYSSRRKTRSPSPLWDRSNSPAPRRNRSPPSPRRHRRWRSRSSTNSFVNNSCSPSGVSEQVNLSDKHKMEEEEKKRRQKEAEFKLLEEELARRVEEAIRKNVEERLNSDEVKLDIERRIEEGIRKLFDEVDAQLQKEKEAALYEARQKALFWRLENLFCLEQQGVLLVRLLLIQRCHNSSFNRRM</sequence>
<feature type="compositionally biased region" description="Basic residues" evidence="1">
    <location>
        <begin position="12"/>
        <end position="31"/>
    </location>
</feature>
<dbReference type="Proteomes" id="UP001497457">
    <property type="component" value="Chromosome 15b"/>
</dbReference>
<evidence type="ECO:0000256" key="1">
    <source>
        <dbReference type="SAM" id="MobiDB-lite"/>
    </source>
</evidence>
<proteinExistence type="predicted"/>
<organism evidence="2 3">
    <name type="scientific">Urochloa decumbens</name>
    <dbReference type="NCBI Taxonomy" id="240449"/>
    <lineage>
        <taxon>Eukaryota</taxon>
        <taxon>Viridiplantae</taxon>
        <taxon>Streptophyta</taxon>
        <taxon>Embryophyta</taxon>
        <taxon>Tracheophyta</taxon>
        <taxon>Spermatophyta</taxon>
        <taxon>Magnoliopsida</taxon>
        <taxon>Liliopsida</taxon>
        <taxon>Poales</taxon>
        <taxon>Poaceae</taxon>
        <taxon>PACMAD clade</taxon>
        <taxon>Panicoideae</taxon>
        <taxon>Panicodae</taxon>
        <taxon>Paniceae</taxon>
        <taxon>Melinidinae</taxon>
        <taxon>Urochloa</taxon>
    </lineage>
</organism>
<feature type="compositionally biased region" description="Basic residues" evidence="1">
    <location>
        <begin position="58"/>
        <end position="74"/>
    </location>
</feature>
<dbReference type="PANTHER" id="PTHR31711">
    <property type="entry name" value="ARGININE AND GLUTAMATE-RICH PROTEIN 1"/>
    <property type="match status" value="1"/>
</dbReference>
<accession>A0ABC8Y0D6</accession>
<feature type="compositionally biased region" description="Polar residues" evidence="1">
    <location>
        <begin position="81"/>
        <end position="97"/>
    </location>
</feature>
<dbReference type="Pfam" id="PF15346">
    <property type="entry name" value="ARGLU"/>
    <property type="match status" value="1"/>
</dbReference>
<evidence type="ECO:0000313" key="2">
    <source>
        <dbReference type="EMBL" id="CAL4934212.1"/>
    </source>
</evidence>
<protein>
    <submittedName>
        <fullName evidence="2">Uncharacterized protein</fullName>
    </submittedName>
</protein>
<evidence type="ECO:0000313" key="3">
    <source>
        <dbReference type="Proteomes" id="UP001497457"/>
    </source>
</evidence>